<dbReference type="Proteomes" id="UP000319462">
    <property type="component" value="Chromosome 1"/>
</dbReference>
<proteinExistence type="inferred from homology"/>
<keyword evidence="2" id="KW-0547">Nucleotide-binding</keyword>
<name>A0A3P3YWF4_LEIBR</name>
<dbReference type="PIRSF" id="PIRSF019736">
    <property type="entry name" value="dTMP_TKRP1"/>
    <property type="match status" value="1"/>
</dbReference>
<dbReference type="InterPro" id="IPR027417">
    <property type="entry name" value="P-loop_NTPase"/>
</dbReference>
<dbReference type="PANTHER" id="PTHR10344:SF4">
    <property type="entry name" value="UMP-CMP KINASE 2, MITOCHONDRIAL"/>
    <property type="match status" value="1"/>
</dbReference>
<reference evidence="6 7" key="1">
    <citation type="submission" date="2018-09" db="EMBL/GenBank/DDBJ databases">
        <authorList>
            <person name="Peiro R."/>
            <person name="Begona"/>
            <person name="Cbmso G."/>
            <person name="Lopez M."/>
            <person name="Gonzalez S."/>
        </authorList>
    </citation>
    <scope>NUCLEOTIDE SEQUENCE [LARGE SCALE GENOMIC DNA]</scope>
</reference>
<keyword evidence="4" id="KW-0732">Signal</keyword>
<accession>A0A3P3YWF4</accession>
<dbReference type="SUPFAM" id="SSF52540">
    <property type="entry name" value="P-loop containing nucleoside triphosphate hydrolases"/>
    <property type="match status" value="1"/>
</dbReference>
<evidence type="ECO:0000256" key="2">
    <source>
        <dbReference type="ARBA" id="ARBA00022741"/>
    </source>
</evidence>
<dbReference type="Pfam" id="PF02223">
    <property type="entry name" value="Thymidylate_kin"/>
    <property type="match status" value="1"/>
</dbReference>
<feature type="chain" id="PRO_5018132037" evidence="4">
    <location>
        <begin position="17"/>
        <end position="341"/>
    </location>
</feature>
<sequence>MWTCMCSLHLPAAVHLFPPSLLICLFSFRPACIASSKGSPLLPPRTARTETRRASLRGGTQRSATAITLMPSIAALSRTLHGGTSVYRSRLDSLKVLHAVAQSSPPWWTPSCSSFLRQAESLSTSTSAASARRHPVIVVEGLDGTGKTLITRTLAEKLSGMAVSTPPPQFAEVRETFRSQEEVVARAFYSAANYIAAEDILAASQSAVVVVDRWWCSTCAMALANAHNYDSLPPSGDAVYRWPEDLPAPDAGFLLCVDEAVRVARIRKRAPEDFEEQRLSSQSEMRRVAMEAYRRTNMLTEVAAPTYRVAVNSILRLLPESGVVHCAAAFTQAELDSIEPF</sequence>
<feature type="domain" description="Thymidylate kinase-like" evidence="5">
    <location>
        <begin position="139"/>
        <end position="314"/>
    </location>
</feature>
<dbReference type="GO" id="GO:0005524">
    <property type="term" value="F:ATP binding"/>
    <property type="evidence" value="ECO:0007669"/>
    <property type="project" value="UniProtKB-KW"/>
</dbReference>
<dbReference type="GO" id="GO:0004550">
    <property type="term" value="F:nucleoside diphosphate kinase activity"/>
    <property type="evidence" value="ECO:0007669"/>
    <property type="project" value="TreeGrafter"/>
</dbReference>
<dbReference type="GO" id="GO:0006233">
    <property type="term" value="P:dTDP biosynthetic process"/>
    <property type="evidence" value="ECO:0007669"/>
    <property type="project" value="TreeGrafter"/>
</dbReference>
<evidence type="ECO:0000256" key="1">
    <source>
        <dbReference type="ARBA" id="ARBA00009776"/>
    </source>
</evidence>
<dbReference type="EMBL" id="LS997600">
    <property type="protein sequence ID" value="SYZ62303.1"/>
    <property type="molecule type" value="Genomic_DNA"/>
</dbReference>
<dbReference type="GO" id="GO:0005739">
    <property type="term" value="C:mitochondrion"/>
    <property type="evidence" value="ECO:0007669"/>
    <property type="project" value="TreeGrafter"/>
</dbReference>
<evidence type="ECO:0000256" key="4">
    <source>
        <dbReference type="SAM" id="SignalP"/>
    </source>
</evidence>
<evidence type="ECO:0000259" key="5">
    <source>
        <dbReference type="Pfam" id="PF02223"/>
    </source>
</evidence>
<protein>
    <submittedName>
        <fullName evidence="6">UMP-CMP_kinase</fullName>
    </submittedName>
</protein>
<dbReference type="InterPro" id="IPR039430">
    <property type="entry name" value="Thymidylate_kin-like_dom"/>
</dbReference>
<comment type="similarity">
    <text evidence="1">Belongs to the thymidylate kinase family.</text>
</comment>
<dbReference type="GO" id="GO:0006235">
    <property type="term" value="P:dTTP biosynthetic process"/>
    <property type="evidence" value="ECO:0007669"/>
    <property type="project" value="TreeGrafter"/>
</dbReference>
<keyword evidence="3" id="KW-0067">ATP-binding</keyword>
<dbReference type="GO" id="GO:0004798">
    <property type="term" value="F:dTMP kinase activity"/>
    <property type="evidence" value="ECO:0007669"/>
    <property type="project" value="TreeGrafter"/>
</dbReference>
<keyword evidence="6" id="KW-0808">Transferase</keyword>
<keyword evidence="6" id="KW-0418">Kinase</keyword>
<evidence type="ECO:0000256" key="3">
    <source>
        <dbReference type="ARBA" id="ARBA00022840"/>
    </source>
</evidence>
<dbReference type="AlphaFoldDB" id="A0A3P3YWF4"/>
<feature type="signal peptide" evidence="4">
    <location>
        <begin position="1"/>
        <end position="16"/>
    </location>
</feature>
<dbReference type="PANTHER" id="PTHR10344">
    <property type="entry name" value="THYMIDYLATE KINASE"/>
    <property type="match status" value="1"/>
</dbReference>
<dbReference type="Gene3D" id="3.40.50.300">
    <property type="entry name" value="P-loop containing nucleotide triphosphate hydrolases"/>
    <property type="match status" value="1"/>
</dbReference>
<dbReference type="GO" id="GO:0050145">
    <property type="term" value="F:nucleoside monophosphate kinase activity"/>
    <property type="evidence" value="ECO:0007669"/>
    <property type="project" value="InterPro"/>
</dbReference>
<dbReference type="GO" id="GO:0006227">
    <property type="term" value="P:dUDP biosynthetic process"/>
    <property type="evidence" value="ECO:0007669"/>
    <property type="project" value="TreeGrafter"/>
</dbReference>
<organism evidence="6 7">
    <name type="scientific">Leishmania braziliensis MHOM/BR/75/M2904</name>
    <dbReference type="NCBI Taxonomy" id="420245"/>
    <lineage>
        <taxon>Eukaryota</taxon>
        <taxon>Discoba</taxon>
        <taxon>Euglenozoa</taxon>
        <taxon>Kinetoplastea</taxon>
        <taxon>Metakinetoplastina</taxon>
        <taxon>Trypanosomatida</taxon>
        <taxon>Trypanosomatidae</taxon>
        <taxon>Leishmaniinae</taxon>
        <taxon>Leishmania</taxon>
        <taxon>Leishmania braziliensis species complex</taxon>
    </lineage>
</organism>
<gene>
    <name evidence="6" type="ORF">LBRM2904_01.0080</name>
</gene>
<evidence type="ECO:0000313" key="6">
    <source>
        <dbReference type="EMBL" id="SYZ62303.1"/>
    </source>
</evidence>
<dbReference type="InterPro" id="IPR014505">
    <property type="entry name" value="UMP-CMP_kinase_2"/>
</dbReference>
<evidence type="ECO:0000313" key="7">
    <source>
        <dbReference type="Proteomes" id="UP000319462"/>
    </source>
</evidence>